<evidence type="ECO:0000313" key="9">
    <source>
        <dbReference type="Proteomes" id="UP000261875"/>
    </source>
</evidence>
<dbReference type="GO" id="GO:0006310">
    <property type="term" value="P:DNA recombination"/>
    <property type="evidence" value="ECO:0007669"/>
    <property type="project" value="UniProtKB-KW"/>
</dbReference>
<dbReference type="PROSITE" id="PS51898">
    <property type="entry name" value="TYR_RECOMBINASE"/>
    <property type="match status" value="1"/>
</dbReference>
<dbReference type="Gene3D" id="3.30.160.390">
    <property type="entry name" value="Integrase, DNA-binding domain"/>
    <property type="match status" value="1"/>
</dbReference>
<evidence type="ECO:0000256" key="5">
    <source>
        <dbReference type="PROSITE-ProRule" id="PRU01248"/>
    </source>
</evidence>
<dbReference type="InterPro" id="IPR025166">
    <property type="entry name" value="Integrase_DNA_bind_dom"/>
</dbReference>
<evidence type="ECO:0000256" key="2">
    <source>
        <dbReference type="ARBA" id="ARBA00022908"/>
    </source>
</evidence>
<sequence length="414" mass="46818">MAIQAKPLTNTEVKAAKATNKDLSLYDGGGLLLFVKSSGIKTWRLRYYHPTTNKRTTLTLGHYPTLSLAEARRVREEVRALLAQGIDPQEQQRQQQEKEKAFNNNTFAKITADWFTVKKSKGLTEDTLNNIWRSLEKNIFPYVEGVSITNLTAQTFIQAMEPIRASGRLETVRRVTLRINEVMNYAVNAGLIQANPAAKISQVFENPTVKHMPTIRPEKLPELMRTLSVANIELQTRLVIEFQLLTIARPAEAATARWDEINLADKTWTIPASRMKMRREHVIPLSPQSLAVLEAMKPISAHRPYVFPSFKNPLKPMNSTTANMALRRMGYKSILVAHGFRSIVSTTLNEEGFAPDVIEAALAHVDTDKVRSAYNRSTYLEQRRVLMDWWGEFVEQAATGKFTAAEGVRGLRIK</sequence>
<dbReference type="GO" id="GO:0003677">
    <property type="term" value="F:DNA binding"/>
    <property type="evidence" value="ECO:0007669"/>
    <property type="project" value="UniProtKB-UniRule"/>
</dbReference>
<dbReference type="KEGG" id="fsm:CCS41_06900"/>
<feature type="domain" description="Tyr recombinase" evidence="6">
    <location>
        <begin position="210"/>
        <end position="387"/>
    </location>
</feature>
<protein>
    <submittedName>
        <fullName evidence="8">Integrase</fullName>
    </submittedName>
</protein>
<dbReference type="AlphaFoldDB" id="A0A2U8I524"/>
<dbReference type="InterPro" id="IPR038488">
    <property type="entry name" value="Integrase_DNA-bd_sf"/>
</dbReference>
<dbReference type="InterPro" id="IPR050808">
    <property type="entry name" value="Phage_Integrase"/>
</dbReference>
<dbReference type="PANTHER" id="PTHR30629">
    <property type="entry name" value="PROPHAGE INTEGRASE"/>
    <property type="match status" value="1"/>
</dbReference>
<dbReference type="EMBL" id="CP021659">
    <property type="protein sequence ID" value="AWK14261.1"/>
    <property type="molecule type" value="Genomic_DNA"/>
</dbReference>
<keyword evidence="9" id="KW-1185">Reference proteome</keyword>
<evidence type="ECO:0000256" key="1">
    <source>
        <dbReference type="ARBA" id="ARBA00008857"/>
    </source>
</evidence>
<evidence type="ECO:0000259" key="6">
    <source>
        <dbReference type="PROSITE" id="PS51898"/>
    </source>
</evidence>
<dbReference type="RefSeq" id="WP_072550882.1">
    <property type="nucleotide sequence ID" value="NZ_CP021659.1"/>
</dbReference>
<dbReference type="CDD" id="cd00801">
    <property type="entry name" value="INT_P4_C"/>
    <property type="match status" value="1"/>
</dbReference>
<dbReference type="PROSITE" id="PS51900">
    <property type="entry name" value="CB"/>
    <property type="match status" value="1"/>
</dbReference>
<dbReference type="Pfam" id="PF13356">
    <property type="entry name" value="Arm-DNA-bind_3"/>
    <property type="match status" value="1"/>
</dbReference>
<dbReference type="InterPro" id="IPR002104">
    <property type="entry name" value="Integrase_catalytic"/>
</dbReference>
<evidence type="ECO:0000256" key="3">
    <source>
        <dbReference type="ARBA" id="ARBA00023125"/>
    </source>
</evidence>
<organism evidence="8 9">
    <name type="scientific">Candidatus Fukatsuia symbiotica</name>
    <dbReference type="NCBI Taxonomy" id="1878942"/>
    <lineage>
        <taxon>Bacteria</taxon>
        <taxon>Pseudomonadati</taxon>
        <taxon>Pseudomonadota</taxon>
        <taxon>Gammaproteobacteria</taxon>
        <taxon>Enterobacterales</taxon>
        <taxon>Yersiniaceae</taxon>
        <taxon>Candidatus Fukatsuia</taxon>
    </lineage>
</organism>
<dbReference type="SUPFAM" id="SSF56349">
    <property type="entry name" value="DNA breaking-rejoining enzymes"/>
    <property type="match status" value="1"/>
</dbReference>
<dbReference type="PANTHER" id="PTHR30629:SF6">
    <property type="entry name" value="PROPHAGE INTEGRASE INTA-RELATED"/>
    <property type="match status" value="1"/>
</dbReference>
<dbReference type="Gene3D" id="1.10.150.130">
    <property type="match status" value="1"/>
</dbReference>
<evidence type="ECO:0000259" key="7">
    <source>
        <dbReference type="PROSITE" id="PS51900"/>
    </source>
</evidence>
<evidence type="ECO:0000256" key="4">
    <source>
        <dbReference type="ARBA" id="ARBA00023172"/>
    </source>
</evidence>
<dbReference type="InterPro" id="IPR044068">
    <property type="entry name" value="CB"/>
</dbReference>
<gene>
    <name evidence="8" type="ORF">CCS41_06900</name>
</gene>
<keyword evidence="3 5" id="KW-0238">DNA-binding</keyword>
<accession>A0A2U8I524</accession>
<comment type="similarity">
    <text evidence="1">Belongs to the 'phage' integrase family.</text>
</comment>
<keyword evidence="2" id="KW-0229">DNA integration</keyword>
<dbReference type="NCBIfam" id="NF007246">
    <property type="entry name" value="PRK09692.1"/>
    <property type="match status" value="1"/>
</dbReference>
<dbReference type="InterPro" id="IPR010998">
    <property type="entry name" value="Integrase_recombinase_N"/>
</dbReference>
<dbReference type="InterPro" id="IPR053876">
    <property type="entry name" value="Phage_int_M"/>
</dbReference>
<dbReference type="Gene3D" id="1.10.443.10">
    <property type="entry name" value="Intergrase catalytic core"/>
    <property type="match status" value="1"/>
</dbReference>
<name>A0A2U8I524_9GAMM</name>
<dbReference type="OrthoDB" id="9795573at2"/>
<dbReference type="Pfam" id="PF00589">
    <property type="entry name" value="Phage_integrase"/>
    <property type="match status" value="1"/>
</dbReference>
<dbReference type="GO" id="GO:0015074">
    <property type="term" value="P:DNA integration"/>
    <property type="evidence" value="ECO:0007669"/>
    <property type="project" value="UniProtKB-KW"/>
</dbReference>
<evidence type="ECO:0000313" key="8">
    <source>
        <dbReference type="EMBL" id="AWK14261.1"/>
    </source>
</evidence>
<dbReference type="Proteomes" id="UP000261875">
    <property type="component" value="Chromosome"/>
</dbReference>
<proteinExistence type="inferred from homology"/>
<reference evidence="8 9" key="1">
    <citation type="submission" date="2017-05" db="EMBL/GenBank/DDBJ databases">
        <title>Genome sequence of Candidatus Fukatsuia symbiotica and Candidatus Hamiltonella defensa from Acyrthosiphon pisum strain 5D.</title>
        <authorList>
            <person name="Patel V.A."/>
            <person name="Chevignon G."/>
            <person name="Russell J.A."/>
            <person name="Oliver K.M."/>
        </authorList>
    </citation>
    <scope>NUCLEOTIDE SEQUENCE [LARGE SCALE GENOMIC DNA]</scope>
    <source>
        <strain evidence="8 9">5D</strain>
    </source>
</reference>
<dbReference type="InterPro" id="IPR011010">
    <property type="entry name" value="DNA_brk_join_enz"/>
</dbReference>
<keyword evidence="4" id="KW-0233">DNA recombination</keyword>
<dbReference type="InterPro" id="IPR013762">
    <property type="entry name" value="Integrase-like_cat_sf"/>
</dbReference>
<feature type="domain" description="Core-binding (CB)" evidence="7">
    <location>
        <begin position="105"/>
        <end position="187"/>
    </location>
</feature>
<dbReference type="Pfam" id="PF22022">
    <property type="entry name" value="Phage_int_M"/>
    <property type="match status" value="1"/>
</dbReference>